<name>A0ABR4IYT5_9EURO</name>
<evidence type="ECO:0000256" key="3">
    <source>
        <dbReference type="ARBA" id="ARBA00022827"/>
    </source>
</evidence>
<dbReference type="InterPro" id="IPR036318">
    <property type="entry name" value="FAD-bd_PCMH-like_sf"/>
</dbReference>
<gene>
    <name evidence="6" type="ORF">BDW59DRAFT_157058</name>
</gene>
<organism evidence="6 7">
    <name type="scientific">Aspergillus cavernicola</name>
    <dbReference type="NCBI Taxonomy" id="176166"/>
    <lineage>
        <taxon>Eukaryota</taxon>
        <taxon>Fungi</taxon>
        <taxon>Dikarya</taxon>
        <taxon>Ascomycota</taxon>
        <taxon>Pezizomycotina</taxon>
        <taxon>Eurotiomycetes</taxon>
        <taxon>Eurotiomycetidae</taxon>
        <taxon>Eurotiales</taxon>
        <taxon>Aspergillaceae</taxon>
        <taxon>Aspergillus</taxon>
        <taxon>Aspergillus subgen. Nidulantes</taxon>
    </lineage>
</organism>
<dbReference type="SUPFAM" id="SSF56176">
    <property type="entry name" value="FAD-binding/transporter-associated domain-like"/>
    <property type="match status" value="1"/>
</dbReference>
<dbReference type="InterPro" id="IPR006094">
    <property type="entry name" value="Oxid_FAD_bind_N"/>
</dbReference>
<dbReference type="Gene3D" id="3.40.462.20">
    <property type="match status" value="1"/>
</dbReference>
<dbReference type="InterPro" id="IPR016169">
    <property type="entry name" value="FAD-bd_PCMH_sub2"/>
</dbReference>
<evidence type="ECO:0000313" key="6">
    <source>
        <dbReference type="EMBL" id="KAL2832909.1"/>
    </source>
</evidence>
<keyword evidence="3" id="KW-0274">FAD</keyword>
<dbReference type="PANTHER" id="PTHR42973:SF7">
    <property type="entry name" value="FAD-BINDING PCMH-TYPE DOMAIN-CONTAINING PROTEIN"/>
    <property type="match status" value="1"/>
</dbReference>
<dbReference type="EMBL" id="JBFXLS010000005">
    <property type="protein sequence ID" value="KAL2832909.1"/>
    <property type="molecule type" value="Genomic_DNA"/>
</dbReference>
<dbReference type="Pfam" id="PF01565">
    <property type="entry name" value="FAD_binding_4"/>
    <property type="match status" value="1"/>
</dbReference>
<evidence type="ECO:0000259" key="5">
    <source>
        <dbReference type="PROSITE" id="PS51387"/>
    </source>
</evidence>
<dbReference type="PROSITE" id="PS51387">
    <property type="entry name" value="FAD_PCMH"/>
    <property type="match status" value="1"/>
</dbReference>
<keyword evidence="4" id="KW-0560">Oxidoreductase</keyword>
<accession>A0ABR4IYT5</accession>
<dbReference type="InterPro" id="IPR016166">
    <property type="entry name" value="FAD-bd_PCMH"/>
</dbReference>
<keyword evidence="2" id="KW-0285">Flavoprotein</keyword>
<dbReference type="Proteomes" id="UP001610335">
    <property type="component" value="Unassembled WGS sequence"/>
</dbReference>
<evidence type="ECO:0000313" key="7">
    <source>
        <dbReference type="Proteomes" id="UP001610335"/>
    </source>
</evidence>
<evidence type="ECO:0000256" key="4">
    <source>
        <dbReference type="ARBA" id="ARBA00023002"/>
    </source>
</evidence>
<keyword evidence="7" id="KW-1185">Reference proteome</keyword>
<comment type="caution">
    <text evidence="6">The sequence shown here is derived from an EMBL/GenBank/DDBJ whole genome shotgun (WGS) entry which is preliminary data.</text>
</comment>
<dbReference type="PANTHER" id="PTHR42973">
    <property type="entry name" value="BINDING OXIDOREDUCTASE, PUTATIVE (AFU_ORTHOLOGUE AFUA_1G17690)-RELATED"/>
    <property type="match status" value="1"/>
</dbReference>
<proteinExistence type="inferred from homology"/>
<sequence>MSSSISTPNPRTGLRIADLVAPAQDVPVRWSQLGVSSPAGVVIPSSEDEIIEALESAATNKLQVIPVGGALSPFVPINEKSLLLDMKRFKDISVRTGSVTIGGGSTAGDVIQACAAEGCYTLTPNSNAVGMVGFLLGGGSSPFNGIHGLAADHIISVRIITADGQILTLSQSSTGAEGNLFAALRGAGHGLGVITSVTMPTFRNLSLNMPDDSVWVRRVVFPLTAVDNAATAFLKLQEAGDPRLLSTIMFLRAPPSTPNPGEPIIALTASYYGPLADAERYAAEIFNLELLQSSITATTSTIPLHKMNDGTDFLNAPGGYKQLGNALLRVIDVESIRQGLKAWLHFGDNHHDAKARTIIFWASPTATQNVRRNIFLPADDRAGFLQIFVWYTERSTAEPAEKFMQEMLQIGRGTDTNNGVVARTLPNNQLLGGGIKDIYSEEAVEEIRHVKSLWDGNGLFWSPASSV</sequence>
<protein>
    <recommendedName>
        <fullName evidence="5">FAD-binding PCMH-type domain-containing protein</fullName>
    </recommendedName>
</protein>
<dbReference type="Gene3D" id="3.30.465.10">
    <property type="match status" value="1"/>
</dbReference>
<dbReference type="InterPro" id="IPR050416">
    <property type="entry name" value="FAD-linked_Oxidoreductase"/>
</dbReference>
<feature type="domain" description="FAD-binding PCMH-type" evidence="5">
    <location>
        <begin position="34"/>
        <end position="204"/>
    </location>
</feature>
<evidence type="ECO:0000256" key="1">
    <source>
        <dbReference type="ARBA" id="ARBA00005466"/>
    </source>
</evidence>
<evidence type="ECO:0000256" key="2">
    <source>
        <dbReference type="ARBA" id="ARBA00022630"/>
    </source>
</evidence>
<reference evidence="6 7" key="1">
    <citation type="submission" date="2024-07" db="EMBL/GenBank/DDBJ databases">
        <title>Section-level genome sequencing and comparative genomics of Aspergillus sections Usti and Cavernicolus.</title>
        <authorList>
            <consortium name="Lawrence Berkeley National Laboratory"/>
            <person name="Nybo J.L."/>
            <person name="Vesth T.C."/>
            <person name="Theobald S."/>
            <person name="Frisvad J.C."/>
            <person name="Larsen T.O."/>
            <person name="Kjaerboelling I."/>
            <person name="Rothschild-Mancinelli K."/>
            <person name="Lyhne E.K."/>
            <person name="Kogle M.E."/>
            <person name="Barry K."/>
            <person name="Clum A."/>
            <person name="Na H."/>
            <person name="Ledsgaard L."/>
            <person name="Lin J."/>
            <person name="Lipzen A."/>
            <person name="Kuo A."/>
            <person name="Riley R."/>
            <person name="Mondo S."/>
            <person name="LaButti K."/>
            <person name="Haridas S."/>
            <person name="Pangalinan J."/>
            <person name="Salamov A.A."/>
            <person name="Simmons B.A."/>
            <person name="Magnuson J.K."/>
            <person name="Chen J."/>
            <person name="Drula E."/>
            <person name="Henrissat B."/>
            <person name="Wiebenga A."/>
            <person name="Lubbers R.J."/>
            <person name="Gomes A.C."/>
            <person name="Makela M.R."/>
            <person name="Stajich J."/>
            <person name="Grigoriev I.V."/>
            <person name="Mortensen U.H."/>
            <person name="De vries R.P."/>
            <person name="Baker S.E."/>
            <person name="Andersen M.R."/>
        </authorList>
    </citation>
    <scope>NUCLEOTIDE SEQUENCE [LARGE SCALE GENOMIC DNA]</scope>
    <source>
        <strain evidence="6 7">CBS 600.67</strain>
    </source>
</reference>
<comment type="similarity">
    <text evidence="1">Belongs to the oxygen-dependent FAD-linked oxidoreductase family.</text>
</comment>